<comment type="caution">
    <text evidence="9">The sequence shown here is derived from an EMBL/GenBank/DDBJ whole genome shotgun (WGS) entry which is preliminary data.</text>
</comment>
<evidence type="ECO:0000256" key="4">
    <source>
        <dbReference type="ARBA" id="ARBA00022679"/>
    </source>
</evidence>
<gene>
    <name evidence="9" type="ORF">DYH56_09460</name>
</gene>
<protein>
    <recommendedName>
        <fullName evidence="3">Glucokinase</fullName>
        <ecNumber evidence="2">2.7.1.2</ecNumber>
    </recommendedName>
    <alternativeName>
        <fullName evidence="8">Glucose kinase</fullName>
    </alternativeName>
</protein>
<dbReference type="InterPro" id="IPR000600">
    <property type="entry name" value="ROK"/>
</dbReference>
<evidence type="ECO:0000256" key="1">
    <source>
        <dbReference type="ARBA" id="ARBA00006479"/>
    </source>
</evidence>
<comment type="similarity">
    <text evidence="1">Belongs to the ROK (NagC/XylR) family.</text>
</comment>
<sequence>MKYYAGVDLGGTNTKIGILDENGEILIKESIKTLSEKGMETTLKRIWGTIESLMDQKKISRENIHGIGIGIPGPVINQEIVSFFANFDWEADVNISKAMEKISGVPTKLENDVNMIAIGESKFGAGKGSSSSITVALGTGVGGGIVVNSKLISGMNGAGGEIGHIKLVENGKLCGCGQKGCFEAYASATGIIREAKSRLAVNKNNLLYKSLEGNIEKLEAKDVFDCAKAGDEFSMEIVNYVGNYLGMGIGNLLNVINPEIIILSGGVALAGEILLDVVNEKLKQYAMPVTLRNLKIKLGELGNDAGIKGGIALFL</sequence>
<evidence type="ECO:0000256" key="7">
    <source>
        <dbReference type="ARBA" id="ARBA00022840"/>
    </source>
</evidence>
<dbReference type="PANTHER" id="PTHR18964">
    <property type="entry name" value="ROK (REPRESSOR, ORF, KINASE) FAMILY"/>
    <property type="match status" value="1"/>
</dbReference>
<keyword evidence="7" id="KW-0067">ATP-binding</keyword>
<dbReference type="RefSeq" id="WP_114642619.1">
    <property type="nucleotide sequence ID" value="NZ_JAACIO010000016.1"/>
</dbReference>
<dbReference type="NCBIfam" id="TIGR00744">
    <property type="entry name" value="ROK_glcA_fam"/>
    <property type="match status" value="1"/>
</dbReference>
<proteinExistence type="inferred from homology"/>
<evidence type="ECO:0000313" key="10">
    <source>
        <dbReference type="Proteomes" id="UP000263486"/>
    </source>
</evidence>
<evidence type="ECO:0000256" key="5">
    <source>
        <dbReference type="ARBA" id="ARBA00022741"/>
    </source>
</evidence>
<organism evidence="9 10">
    <name type="scientific">Psychrilyobacter piezotolerans</name>
    <dbReference type="NCBI Taxonomy" id="2293438"/>
    <lineage>
        <taxon>Bacteria</taxon>
        <taxon>Fusobacteriati</taxon>
        <taxon>Fusobacteriota</taxon>
        <taxon>Fusobacteriia</taxon>
        <taxon>Fusobacteriales</taxon>
        <taxon>Fusobacteriaceae</taxon>
        <taxon>Psychrilyobacter</taxon>
    </lineage>
</organism>
<evidence type="ECO:0000256" key="2">
    <source>
        <dbReference type="ARBA" id="ARBA00012323"/>
    </source>
</evidence>
<keyword evidence="6" id="KW-0418">Kinase</keyword>
<dbReference type="Gene3D" id="3.30.420.40">
    <property type="match status" value="2"/>
</dbReference>
<dbReference type="InterPro" id="IPR004654">
    <property type="entry name" value="ROK_glcA"/>
</dbReference>
<evidence type="ECO:0000313" key="9">
    <source>
        <dbReference type="EMBL" id="REI40880.1"/>
    </source>
</evidence>
<dbReference type="Proteomes" id="UP000263486">
    <property type="component" value="Unassembled WGS sequence"/>
</dbReference>
<evidence type="ECO:0000256" key="3">
    <source>
        <dbReference type="ARBA" id="ARBA00014701"/>
    </source>
</evidence>
<accession>A0ABX9KGF7</accession>
<dbReference type="InterPro" id="IPR043129">
    <property type="entry name" value="ATPase_NBD"/>
</dbReference>
<dbReference type="Pfam" id="PF00480">
    <property type="entry name" value="ROK"/>
    <property type="match status" value="1"/>
</dbReference>
<dbReference type="PROSITE" id="PS01125">
    <property type="entry name" value="ROK"/>
    <property type="match status" value="1"/>
</dbReference>
<reference evidence="9 10" key="1">
    <citation type="submission" date="2018-08" db="EMBL/GenBank/DDBJ databases">
        <title>Draft genome sequence of Psychrilyobacter sp. strain SD5 isolated from Black Sea water.</title>
        <authorList>
            <person name="Yadav S."/>
            <person name="Villanueva L."/>
            <person name="Damste J.S.S."/>
        </authorList>
    </citation>
    <scope>NUCLEOTIDE SEQUENCE [LARGE SCALE GENOMIC DNA]</scope>
    <source>
        <strain evidence="9 10">SD5</strain>
    </source>
</reference>
<dbReference type="EC" id="2.7.1.2" evidence="2"/>
<keyword evidence="5" id="KW-0547">Nucleotide-binding</keyword>
<name>A0ABX9KGF7_9FUSO</name>
<dbReference type="SUPFAM" id="SSF53067">
    <property type="entry name" value="Actin-like ATPase domain"/>
    <property type="match status" value="1"/>
</dbReference>
<dbReference type="InterPro" id="IPR049874">
    <property type="entry name" value="ROK_cs"/>
</dbReference>
<dbReference type="PANTHER" id="PTHR18964:SF149">
    <property type="entry name" value="BIFUNCTIONAL UDP-N-ACETYLGLUCOSAMINE 2-EPIMERASE_N-ACETYLMANNOSAMINE KINASE"/>
    <property type="match status" value="1"/>
</dbReference>
<keyword evidence="10" id="KW-1185">Reference proteome</keyword>
<keyword evidence="4" id="KW-0808">Transferase</keyword>
<dbReference type="EMBL" id="QUAJ01000015">
    <property type="protein sequence ID" value="REI40880.1"/>
    <property type="molecule type" value="Genomic_DNA"/>
</dbReference>
<evidence type="ECO:0000256" key="8">
    <source>
        <dbReference type="ARBA" id="ARBA00032386"/>
    </source>
</evidence>
<evidence type="ECO:0000256" key="6">
    <source>
        <dbReference type="ARBA" id="ARBA00022777"/>
    </source>
</evidence>